<keyword evidence="6 10" id="KW-0573">Peptidoglycan synthesis</keyword>
<dbReference type="UniPathway" id="UPA00219"/>
<accession>A0A3E0I056</accession>
<feature type="binding site" evidence="10">
    <location>
        <position position="168"/>
    </location>
    <ligand>
        <name>UDP-N-acetyl-alpha-D-glucosamine</name>
        <dbReference type="ChEBI" id="CHEBI:57705"/>
    </ligand>
</feature>
<organism evidence="13 14">
    <name type="scientific">Kutzneria buriramensis</name>
    <dbReference type="NCBI Taxonomy" id="1045776"/>
    <lineage>
        <taxon>Bacteria</taxon>
        <taxon>Bacillati</taxon>
        <taxon>Actinomycetota</taxon>
        <taxon>Actinomycetes</taxon>
        <taxon>Pseudonocardiales</taxon>
        <taxon>Pseudonocardiaceae</taxon>
        <taxon>Kutzneria</taxon>
    </lineage>
</organism>
<evidence type="ECO:0000256" key="10">
    <source>
        <dbReference type="HAMAP-Rule" id="MF_00033"/>
    </source>
</evidence>
<dbReference type="InterPro" id="IPR006009">
    <property type="entry name" value="GlcNAc_MurG"/>
</dbReference>
<evidence type="ECO:0000259" key="12">
    <source>
        <dbReference type="Pfam" id="PF04101"/>
    </source>
</evidence>
<evidence type="ECO:0000313" key="14">
    <source>
        <dbReference type="Proteomes" id="UP000256269"/>
    </source>
</evidence>
<comment type="caution">
    <text evidence="10">Lacks conserved residue(s) required for the propagation of feature annotation.</text>
</comment>
<dbReference type="Gene3D" id="3.40.50.2000">
    <property type="entry name" value="Glycogen Phosphorylase B"/>
    <property type="match status" value="2"/>
</dbReference>
<feature type="domain" description="Glycosyl transferase family 28 C-terminal" evidence="12">
    <location>
        <begin position="195"/>
        <end position="352"/>
    </location>
</feature>
<comment type="function">
    <text evidence="10">Cell wall formation. Catalyzes the transfer of a GlcNAc subunit on undecaprenyl-pyrophosphoryl-MurNAc-pentapeptide (lipid intermediate I) to form undecaprenyl-pyrophosphoryl-MurNAc-(pentapeptide)GlcNAc (lipid intermediate II).</text>
</comment>
<keyword evidence="1 10" id="KW-1003">Cell membrane</keyword>
<evidence type="ECO:0000256" key="8">
    <source>
        <dbReference type="ARBA" id="ARBA00023306"/>
    </source>
</evidence>
<dbReference type="Pfam" id="PF04101">
    <property type="entry name" value="Glyco_tran_28_C"/>
    <property type="match status" value="1"/>
</dbReference>
<keyword evidence="5 10" id="KW-0133">Cell shape</keyword>
<dbReference type="GO" id="GO:0071555">
    <property type="term" value="P:cell wall organization"/>
    <property type="evidence" value="ECO:0007669"/>
    <property type="project" value="UniProtKB-KW"/>
</dbReference>
<keyword evidence="14" id="KW-1185">Reference proteome</keyword>
<evidence type="ECO:0000256" key="2">
    <source>
        <dbReference type="ARBA" id="ARBA00022618"/>
    </source>
</evidence>
<comment type="pathway">
    <text evidence="10">Cell wall biogenesis; peptidoglycan biosynthesis.</text>
</comment>
<feature type="binding site" evidence="10">
    <location>
        <position position="202"/>
    </location>
    <ligand>
        <name>UDP-N-acetyl-alpha-D-glucosamine</name>
        <dbReference type="ChEBI" id="CHEBI:57705"/>
    </ligand>
</feature>
<comment type="subcellular location">
    <subcellularLocation>
        <location evidence="10">Cell membrane</location>
        <topology evidence="10">Peripheral membrane protein</topology>
        <orientation evidence="10">Cytoplasmic side</orientation>
    </subcellularLocation>
</comment>
<keyword evidence="7 10" id="KW-0472">Membrane</keyword>
<feature type="binding site" evidence="10">
    <location>
        <position position="131"/>
    </location>
    <ligand>
        <name>UDP-N-acetyl-alpha-D-glucosamine</name>
        <dbReference type="ChEBI" id="CHEBI:57705"/>
    </ligand>
</feature>
<keyword evidence="8 10" id="KW-0131">Cell cycle</keyword>
<dbReference type="GO" id="GO:0051991">
    <property type="term" value="F:UDP-N-acetyl-D-glucosamine:N-acetylmuramoyl-L-alanyl-D-glutamyl-meso-2,6-diaminopimelyl-D-alanyl-D-alanine-diphosphoundecaprenol 4-beta-N-acetylglucosaminlytransferase activity"/>
    <property type="evidence" value="ECO:0007669"/>
    <property type="project" value="RHEA"/>
</dbReference>
<dbReference type="SUPFAM" id="SSF53756">
    <property type="entry name" value="UDP-Glycosyltransferase/glycogen phosphorylase"/>
    <property type="match status" value="1"/>
</dbReference>
<evidence type="ECO:0000256" key="6">
    <source>
        <dbReference type="ARBA" id="ARBA00022984"/>
    </source>
</evidence>
<evidence type="ECO:0000256" key="1">
    <source>
        <dbReference type="ARBA" id="ARBA00022475"/>
    </source>
</evidence>
<keyword evidence="3 10" id="KW-0328">Glycosyltransferase</keyword>
<dbReference type="EC" id="2.4.1.227" evidence="10"/>
<comment type="caution">
    <text evidence="13">The sequence shown here is derived from an EMBL/GenBank/DDBJ whole genome shotgun (WGS) entry which is preliminary data.</text>
</comment>
<feature type="binding site" evidence="10">
    <location>
        <position position="297"/>
    </location>
    <ligand>
        <name>UDP-N-acetyl-alpha-D-glucosamine</name>
        <dbReference type="ChEBI" id="CHEBI:57705"/>
    </ligand>
</feature>
<keyword evidence="4 10" id="KW-0808">Transferase</keyword>
<dbReference type="HAMAP" id="MF_00033">
    <property type="entry name" value="MurG"/>
    <property type="match status" value="1"/>
</dbReference>
<dbReference type="InterPro" id="IPR004276">
    <property type="entry name" value="GlycoTrans_28_N"/>
</dbReference>
<comment type="similarity">
    <text evidence="10">Belongs to the glycosyltransferase 28 family. MurG subfamily.</text>
</comment>
<dbReference type="NCBIfam" id="TIGR01133">
    <property type="entry name" value="murG"/>
    <property type="match status" value="1"/>
</dbReference>
<keyword evidence="9 10" id="KW-0961">Cell wall biogenesis/degradation</keyword>
<evidence type="ECO:0000256" key="5">
    <source>
        <dbReference type="ARBA" id="ARBA00022960"/>
    </source>
</evidence>
<dbReference type="Proteomes" id="UP000256269">
    <property type="component" value="Unassembled WGS sequence"/>
</dbReference>
<dbReference type="GO" id="GO:0050511">
    <property type="term" value="F:undecaprenyldiphospho-muramoylpentapeptide beta-N-acetylglucosaminyltransferase activity"/>
    <property type="evidence" value="ECO:0007669"/>
    <property type="project" value="UniProtKB-UniRule"/>
</dbReference>
<dbReference type="GO" id="GO:0005886">
    <property type="term" value="C:plasma membrane"/>
    <property type="evidence" value="ECO:0007669"/>
    <property type="project" value="UniProtKB-SubCell"/>
</dbReference>
<dbReference type="EMBL" id="QUNO01000003">
    <property type="protein sequence ID" value="REH52099.1"/>
    <property type="molecule type" value="Genomic_DNA"/>
</dbReference>
<dbReference type="Pfam" id="PF03033">
    <property type="entry name" value="Glyco_transf_28"/>
    <property type="match status" value="1"/>
</dbReference>
<dbReference type="GO" id="GO:0009252">
    <property type="term" value="P:peptidoglycan biosynthetic process"/>
    <property type="evidence" value="ECO:0007669"/>
    <property type="project" value="UniProtKB-UniRule"/>
</dbReference>
<proteinExistence type="inferred from homology"/>
<dbReference type="InterPro" id="IPR007235">
    <property type="entry name" value="Glyco_trans_28_C"/>
</dbReference>
<feature type="binding site" evidence="10">
    <location>
        <begin position="18"/>
        <end position="20"/>
    </location>
    <ligand>
        <name>UDP-N-acetyl-alpha-D-glucosamine</name>
        <dbReference type="ChEBI" id="CHEBI:57705"/>
    </ligand>
</feature>
<dbReference type="CDD" id="cd03785">
    <property type="entry name" value="GT28_MurG"/>
    <property type="match status" value="1"/>
</dbReference>
<keyword evidence="2 10" id="KW-0132">Cell division</keyword>
<gene>
    <name evidence="10" type="primary">murG</name>
    <name evidence="13" type="ORF">BCF44_103549</name>
</gene>
<evidence type="ECO:0000256" key="3">
    <source>
        <dbReference type="ARBA" id="ARBA00022676"/>
    </source>
</evidence>
<evidence type="ECO:0000259" key="11">
    <source>
        <dbReference type="Pfam" id="PF03033"/>
    </source>
</evidence>
<dbReference type="PANTHER" id="PTHR21015">
    <property type="entry name" value="UDP-N-ACETYLGLUCOSAMINE--N-ACETYLMURAMYL-(PENTAPEPTIDE) PYROPHOSPHORYL-UNDECAPRENOL N-ACETYLGLUCOSAMINE TRANSFERASE 1"/>
    <property type="match status" value="1"/>
</dbReference>
<dbReference type="PANTHER" id="PTHR21015:SF22">
    <property type="entry name" value="GLYCOSYLTRANSFERASE"/>
    <property type="match status" value="1"/>
</dbReference>
<comment type="catalytic activity">
    <reaction evidence="10">
        <text>di-trans,octa-cis-undecaprenyl diphospho-N-acetyl-alpha-D-muramoyl-L-alanyl-D-glutamyl-meso-2,6-diaminopimeloyl-D-alanyl-D-alanine + UDP-N-acetyl-alpha-D-glucosamine = di-trans,octa-cis-undecaprenyl diphospho-[N-acetyl-alpha-D-glucosaminyl-(1-&gt;4)]-N-acetyl-alpha-D-muramoyl-L-alanyl-D-glutamyl-meso-2,6-diaminopimeloyl-D-alanyl-D-alanine + UDP + H(+)</text>
        <dbReference type="Rhea" id="RHEA:31227"/>
        <dbReference type="ChEBI" id="CHEBI:15378"/>
        <dbReference type="ChEBI" id="CHEBI:57705"/>
        <dbReference type="ChEBI" id="CHEBI:58223"/>
        <dbReference type="ChEBI" id="CHEBI:61387"/>
        <dbReference type="ChEBI" id="CHEBI:61388"/>
        <dbReference type="EC" id="2.4.1.227"/>
    </reaction>
</comment>
<reference evidence="13 14" key="1">
    <citation type="submission" date="2018-08" db="EMBL/GenBank/DDBJ databases">
        <title>Genomic Encyclopedia of Archaeal and Bacterial Type Strains, Phase II (KMG-II): from individual species to whole genera.</title>
        <authorList>
            <person name="Goeker M."/>
        </authorList>
    </citation>
    <scope>NUCLEOTIDE SEQUENCE [LARGE SCALE GENOMIC DNA]</scope>
    <source>
        <strain evidence="13 14">DSM 45791</strain>
    </source>
</reference>
<dbReference type="AlphaFoldDB" id="A0A3E0I056"/>
<feature type="domain" description="Glycosyltransferase family 28 N-terminal" evidence="11">
    <location>
        <begin position="11"/>
        <end position="149"/>
    </location>
</feature>
<name>A0A3E0I056_9PSEU</name>
<evidence type="ECO:0000256" key="9">
    <source>
        <dbReference type="ARBA" id="ARBA00023316"/>
    </source>
</evidence>
<dbReference type="GO" id="GO:0051301">
    <property type="term" value="P:cell division"/>
    <property type="evidence" value="ECO:0007669"/>
    <property type="project" value="UniProtKB-KW"/>
</dbReference>
<evidence type="ECO:0000256" key="7">
    <source>
        <dbReference type="ARBA" id="ARBA00023136"/>
    </source>
</evidence>
<dbReference type="GO" id="GO:0008360">
    <property type="term" value="P:regulation of cell shape"/>
    <property type="evidence" value="ECO:0007669"/>
    <property type="project" value="UniProtKB-KW"/>
</dbReference>
<sequence length="366" mass="37827">MTAPDRMGPCVVVAGGGTAGHIEPALALADAVMRARPDARVVALGTARGLESKIVPARGYPLEMIPPVPMPRKPSPDLLKMPLKVREAIKQTRAVLDRVHADVVVGFGGYVSLPAYLAARGKVPIVVHEANARAGLANKVGAKFAEKVAAAVPNSGLPDAQVIGIPLRHAITSMDRAALRAQARQYFGLHPTAPVLFVSGGSQGARTLNNAVSNAAAAFARAGVSVLHAHGPKNSLVVQEIPGAPPYVAVPYVERMDLAYAAADLMLCRAGAMTVAEVSAVGLPAVFVPLPIGNGEQSLNAIPIVEAGGGLLIPDDELTPDRVVDEVLPLVGDRTRLAVMSNAARSGGHRVAADVLAQMVLSVVNK</sequence>
<evidence type="ECO:0000313" key="13">
    <source>
        <dbReference type="EMBL" id="REH52099.1"/>
    </source>
</evidence>
<evidence type="ECO:0000256" key="4">
    <source>
        <dbReference type="ARBA" id="ARBA00022679"/>
    </source>
</evidence>
<dbReference type="GO" id="GO:0005975">
    <property type="term" value="P:carbohydrate metabolic process"/>
    <property type="evidence" value="ECO:0007669"/>
    <property type="project" value="InterPro"/>
</dbReference>
<protein>
    <recommendedName>
        <fullName evidence="10">UDP-N-acetylglucosamine--N-acetylmuramyl-(pentapeptide) pyrophosphoryl-undecaprenol N-acetylglucosamine transferase</fullName>
        <ecNumber evidence="10">2.4.1.227</ecNumber>
    </recommendedName>
    <alternativeName>
        <fullName evidence="10">Undecaprenyl-PP-MurNAc-pentapeptide-UDPGlcNAc GlcNAc transferase</fullName>
    </alternativeName>
</protein>